<keyword evidence="5 9" id="KW-0448">Lipopolysaccharide biosynthesis</keyword>
<comment type="similarity">
    <text evidence="9">Belongs to the LpxL/LpxM/LpxP family.</text>
</comment>
<dbReference type="GO" id="GO:0016746">
    <property type="term" value="F:acyltransferase activity"/>
    <property type="evidence" value="ECO:0007669"/>
    <property type="project" value="UniProtKB-KW"/>
</dbReference>
<evidence type="ECO:0000256" key="1">
    <source>
        <dbReference type="ARBA" id="ARBA00022475"/>
    </source>
</evidence>
<sequence>MSTTEDKRAVRLPRFKLRFLLPVYWPTWLMVSFLYALSWLPYRLQLAMGKAVGRLLMKVAPKRVKVARRTLALSFPDMPGDEREKLLKENFKNAGIALFETGIAWWWPDWRLKRKIKVEGWEHVQKNLDQGRGTFVLLFHFLNLEVHARAVGLFEPSVGLYRPHNNPLMEYLQTKGRSRSNKYMVDRKDVRGMIGALKDGEIAGYLPDQDYGPRRSVFAPLFDVEDACTTTGTSIFANVKNATTLVTVLERLPKGRGYRLLFYPPTHTIPSGDEFQDACNVNKEVERAVAIQPELYMWMHRRYKTRPAPDLPSYYHNLS</sequence>
<dbReference type="InterPro" id="IPR011920">
    <property type="entry name" value="Lipid_A_LpxL_LpxP"/>
</dbReference>
<evidence type="ECO:0000256" key="4">
    <source>
        <dbReference type="ARBA" id="ARBA00022692"/>
    </source>
</evidence>
<name>A0ABY0BZH0_9GAMM</name>
<comment type="catalytic activity">
    <reaction evidence="9">
        <text>an alpha-Kdo-(2-&gt;4)-alpha-Kdo-(2-&gt;6)-lipid IVA + a fatty acyl-[ACP] = an alpha-Kdo-(2-&gt;4)-alpha-Kdo-(2-&gt;6)-(acyl)-lipid IVA + holo-[ACP]</text>
        <dbReference type="Rhea" id="RHEA:69396"/>
        <dbReference type="Rhea" id="RHEA-COMP:9685"/>
        <dbReference type="Rhea" id="RHEA-COMP:14125"/>
        <dbReference type="ChEBI" id="CHEBI:64479"/>
        <dbReference type="ChEBI" id="CHEBI:138651"/>
        <dbReference type="ChEBI" id="CHEBI:176429"/>
        <dbReference type="ChEBI" id="CHEBI:176430"/>
        <dbReference type="EC" id="2.3.1.241"/>
    </reaction>
</comment>
<evidence type="ECO:0000313" key="11">
    <source>
        <dbReference type="Proteomes" id="UP000287410"/>
    </source>
</evidence>
<dbReference type="NCBIfam" id="TIGR02207">
    <property type="entry name" value="lipid_A_htrB"/>
    <property type="match status" value="1"/>
</dbReference>
<reference evidence="10 11" key="1">
    <citation type="journal article" date="2018" name="Front. Microbiol.">
        <title>Genome-Based Analysis Reveals the Taxonomy and Diversity of the Family Idiomarinaceae.</title>
        <authorList>
            <person name="Liu Y."/>
            <person name="Lai Q."/>
            <person name="Shao Z."/>
        </authorList>
    </citation>
    <scope>NUCLEOTIDE SEQUENCE [LARGE SCALE GENOMIC DNA]</scope>
    <source>
        <strain evidence="10 11">GBSy1</strain>
    </source>
</reference>
<dbReference type="Proteomes" id="UP000287410">
    <property type="component" value="Unassembled WGS sequence"/>
</dbReference>
<dbReference type="RefSeq" id="WP_126789315.1">
    <property type="nucleotide sequence ID" value="NZ_PIPN01000003.1"/>
</dbReference>
<evidence type="ECO:0000256" key="5">
    <source>
        <dbReference type="ARBA" id="ARBA00022985"/>
    </source>
</evidence>
<dbReference type="Pfam" id="PF03279">
    <property type="entry name" value="Lip_A_acyltrans"/>
    <property type="match status" value="1"/>
</dbReference>
<comment type="subcellular location">
    <subcellularLocation>
        <location evidence="9">Cell inner membrane</location>
        <topology evidence="9">Single-pass membrane protein</topology>
    </subcellularLocation>
</comment>
<protein>
    <recommendedName>
        <fullName evidence="9">Lipid A biosynthesis acyltransferase</fullName>
        <ecNumber evidence="9">2.3.1.241</ecNumber>
    </recommendedName>
    <alternativeName>
        <fullName evidence="9">Kdo(2)-lipid IV(A) acyltransferase</fullName>
    </alternativeName>
</protein>
<dbReference type="EMBL" id="PIPN01000003">
    <property type="protein sequence ID" value="RUO30044.1"/>
    <property type="molecule type" value="Genomic_DNA"/>
</dbReference>
<dbReference type="HAMAP" id="MF_01942">
    <property type="entry name" value="Lipid_A_LpxL_LpxP"/>
    <property type="match status" value="1"/>
</dbReference>
<evidence type="ECO:0000313" key="10">
    <source>
        <dbReference type="EMBL" id="RUO30044.1"/>
    </source>
</evidence>
<dbReference type="CDD" id="cd07984">
    <property type="entry name" value="LPLAT_LABLAT-like"/>
    <property type="match status" value="1"/>
</dbReference>
<gene>
    <name evidence="9" type="primary">lpxL</name>
    <name evidence="10" type="ORF">CWE12_08785</name>
</gene>
<comment type="pathway">
    <text evidence="9">Bacterial outer membrane biogenesis; lipopolysaccharide biosynthesis.</text>
</comment>
<keyword evidence="1 9" id="KW-1003">Cell membrane</keyword>
<feature type="short sequence motif" description="HXXXXD motif" evidence="9">
    <location>
        <begin position="140"/>
        <end position="145"/>
    </location>
</feature>
<keyword evidence="2 9" id="KW-0997">Cell inner membrane</keyword>
<proteinExistence type="inferred from homology"/>
<keyword evidence="3 9" id="KW-0808">Transferase</keyword>
<dbReference type="PANTHER" id="PTHR30606:SF9">
    <property type="entry name" value="LIPID A BIOSYNTHESIS LAUROYLTRANSFERASE"/>
    <property type="match status" value="1"/>
</dbReference>
<evidence type="ECO:0000256" key="9">
    <source>
        <dbReference type="HAMAP-Rule" id="MF_01942"/>
    </source>
</evidence>
<keyword evidence="4 9" id="KW-0812">Transmembrane</keyword>
<dbReference type="InterPro" id="IPR004960">
    <property type="entry name" value="LipA_acyltrans"/>
</dbReference>
<evidence type="ECO:0000256" key="3">
    <source>
        <dbReference type="ARBA" id="ARBA00022679"/>
    </source>
</evidence>
<comment type="caution">
    <text evidence="10">The sequence shown here is derived from an EMBL/GenBank/DDBJ whole genome shotgun (WGS) entry which is preliminary data.</text>
</comment>
<comment type="function">
    <text evidence="9">Catalyzes the transfer of an acyl chain from an acyl-[acyl-carrier-protein] (ACP) to a Kdo(2)-lipid IV(A) to form a Kdo(2)-(acyl)-lipid IV(A).</text>
</comment>
<dbReference type="EC" id="2.3.1.241" evidence="9"/>
<feature type="transmembrane region" description="Helical" evidence="9">
    <location>
        <begin position="21"/>
        <end position="42"/>
    </location>
</feature>
<dbReference type="PIRSF" id="PIRSF026649">
    <property type="entry name" value="MsbB"/>
    <property type="match status" value="1"/>
</dbReference>
<evidence type="ECO:0000256" key="6">
    <source>
        <dbReference type="ARBA" id="ARBA00022989"/>
    </source>
</evidence>
<evidence type="ECO:0000256" key="8">
    <source>
        <dbReference type="ARBA" id="ARBA00023315"/>
    </source>
</evidence>
<evidence type="ECO:0000256" key="2">
    <source>
        <dbReference type="ARBA" id="ARBA00022519"/>
    </source>
</evidence>
<keyword evidence="7 9" id="KW-0472">Membrane</keyword>
<organism evidence="10 11">
    <name type="scientific">Aliidiomarina sedimenti</name>
    <dbReference type="NCBI Taxonomy" id="1933879"/>
    <lineage>
        <taxon>Bacteria</taxon>
        <taxon>Pseudomonadati</taxon>
        <taxon>Pseudomonadota</taxon>
        <taxon>Gammaproteobacteria</taxon>
        <taxon>Alteromonadales</taxon>
        <taxon>Idiomarinaceae</taxon>
        <taxon>Aliidiomarina</taxon>
    </lineage>
</organism>
<dbReference type="PANTHER" id="PTHR30606">
    <property type="entry name" value="LIPID A BIOSYNTHESIS LAUROYL ACYLTRANSFERASE"/>
    <property type="match status" value="1"/>
</dbReference>
<keyword evidence="8 9" id="KW-0012">Acyltransferase</keyword>
<evidence type="ECO:0000256" key="7">
    <source>
        <dbReference type="ARBA" id="ARBA00023136"/>
    </source>
</evidence>
<comment type="pathway">
    <text evidence="9">Glycolipid biosynthesis; KDO(2)-lipid A biosynthesis; KDO(2)-lipid A from CMP-3-deoxy-D-manno-octulosonate and lipid IV(A): step 3/4.</text>
</comment>
<accession>A0ABY0BZH0</accession>
<keyword evidence="11" id="KW-1185">Reference proteome</keyword>
<keyword evidence="6 9" id="KW-1133">Transmembrane helix</keyword>